<dbReference type="PANTHER" id="PTHR47074:SF48">
    <property type="entry name" value="POLYNUCLEOTIDYL TRANSFERASE, RIBONUCLEASE H-LIKE SUPERFAMILY PROTEIN"/>
    <property type="match status" value="1"/>
</dbReference>
<evidence type="ECO:0000259" key="1">
    <source>
        <dbReference type="Pfam" id="PF13456"/>
    </source>
</evidence>
<dbReference type="Pfam" id="PF13456">
    <property type="entry name" value="RVT_3"/>
    <property type="match status" value="1"/>
</dbReference>
<proteinExistence type="predicted"/>
<reference evidence="2 3" key="1">
    <citation type="journal article" date="2021" name="BMC Genomics">
        <title>Datura genome reveals duplications of psychoactive alkaloid biosynthetic genes and high mutation rate following tissue culture.</title>
        <authorList>
            <person name="Rajewski A."/>
            <person name="Carter-House D."/>
            <person name="Stajich J."/>
            <person name="Litt A."/>
        </authorList>
    </citation>
    <scope>NUCLEOTIDE SEQUENCE [LARGE SCALE GENOMIC DNA]</scope>
    <source>
        <strain evidence="2">AR-01</strain>
    </source>
</reference>
<dbReference type="CDD" id="cd06222">
    <property type="entry name" value="RNase_H_like"/>
    <property type="match status" value="1"/>
</dbReference>
<comment type="caution">
    <text evidence="2">The sequence shown here is derived from an EMBL/GenBank/DDBJ whole genome shotgun (WGS) entry which is preliminary data.</text>
</comment>
<accession>A0ABS8T7U6</accession>
<feature type="domain" description="RNase H type-1" evidence="1">
    <location>
        <begin position="75"/>
        <end position="171"/>
    </location>
</feature>
<keyword evidence="3" id="KW-1185">Reference proteome</keyword>
<dbReference type="InterPro" id="IPR052929">
    <property type="entry name" value="RNase_H-like_EbsB-rel"/>
</dbReference>
<protein>
    <recommendedName>
        <fullName evidence="1">RNase H type-1 domain-containing protein</fullName>
    </recommendedName>
</protein>
<evidence type="ECO:0000313" key="3">
    <source>
        <dbReference type="Proteomes" id="UP000823775"/>
    </source>
</evidence>
<evidence type="ECO:0000313" key="2">
    <source>
        <dbReference type="EMBL" id="MCD7467218.1"/>
    </source>
</evidence>
<dbReference type="InterPro" id="IPR002156">
    <property type="entry name" value="RNaseH_domain"/>
</dbReference>
<sequence>MGLDDTFDQDDINKYYKNNMEADSKQAQQKIAVQMAQYRMMDMENSQQQVYSISGKNCDPTPSLTVNTEVQTGRDASLQKEKKIASVGVAGIDRYGNSLQAFENPIQFVGKTFTDEALAIREALKNAMENGWSKVQILSDAKTVVDMIYKKNDVLWEIEATCEDIWTLMGSLMK</sequence>
<dbReference type="PANTHER" id="PTHR47074">
    <property type="entry name" value="BNAC02G40300D PROTEIN"/>
    <property type="match status" value="1"/>
</dbReference>
<dbReference type="InterPro" id="IPR036397">
    <property type="entry name" value="RNaseH_sf"/>
</dbReference>
<dbReference type="InterPro" id="IPR044730">
    <property type="entry name" value="RNase_H-like_dom_plant"/>
</dbReference>
<organism evidence="2 3">
    <name type="scientific">Datura stramonium</name>
    <name type="common">Jimsonweed</name>
    <name type="synonym">Common thornapple</name>
    <dbReference type="NCBI Taxonomy" id="4076"/>
    <lineage>
        <taxon>Eukaryota</taxon>
        <taxon>Viridiplantae</taxon>
        <taxon>Streptophyta</taxon>
        <taxon>Embryophyta</taxon>
        <taxon>Tracheophyta</taxon>
        <taxon>Spermatophyta</taxon>
        <taxon>Magnoliopsida</taxon>
        <taxon>eudicotyledons</taxon>
        <taxon>Gunneridae</taxon>
        <taxon>Pentapetalae</taxon>
        <taxon>asterids</taxon>
        <taxon>lamiids</taxon>
        <taxon>Solanales</taxon>
        <taxon>Solanaceae</taxon>
        <taxon>Solanoideae</taxon>
        <taxon>Datureae</taxon>
        <taxon>Datura</taxon>
    </lineage>
</organism>
<dbReference type="Gene3D" id="3.30.420.10">
    <property type="entry name" value="Ribonuclease H-like superfamily/Ribonuclease H"/>
    <property type="match status" value="1"/>
</dbReference>
<gene>
    <name evidence="2" type="ORF">HAX54_004532</name>
</gene>
<dbReference type="EMBL" id="JACEIK010001210">
    <property type="protein sequence ID" value="MCD7467218.1"/>
    <property type="molecule type" value="Genomic_DNA"/>
</dbReference>
<name>A0ABS8T7U6_DATST</name>
<dbReference type="Proteomes" id="UP000823775">
    <property type="component" value="Unassembled WGS sequence"/>
</dbReference>